<organism evidence="3 4">
    <name type="scientific">Methylomirabilis oxygeniifera</name>
    <dbReference type="NCBI Taxonomy" id="671143"/>
    <lineage>
        <taxon>Bacteria</taxon>
        <taxon>Candidatus Methylomirabilota</taxon>
        <taxon>Candidatus Methylomirabilia</taxon>
        <taxon>Candidatus Methylomirabilales</taxon>
        <taxon>Candidatus Methylomirabilaceae</taxon>
        <taxon>Candidatus Methylomirabilis</taxon>
    </lineage>
</organism>
<dbReference type="SMART" id="SM00028">
    <property type="entry name" value="TPR"/>
    <property type="match status" value="3"/>
</dbReference>
<evidence type="ECO:0000256" key="2">
    <source>
        <dbReference type="SAM" id="MobiDB-lite"/>
    </source>
</evidence>
<feature type="region of interest" description="Disordered" evidence="2">
    <location>
        <begin position="400"/>
        <end position="419"/>
    </location>
</feature>
<dbReference type="Gene3D" id="1.25.40.10">
    <property type="entry name" value="Tetratricopeptide repeat domain"/>
    <property type="match status" value="1"/>
</dbReference>
<dbReference type="HOGENOM" id="CLU_655053_0_0_0"/>
<name>D5MJP2_METO1</name>
<gene>
    <name evidence="3" type="ORF">DAMO_2554</name>
</gene>
<dbReference type="InterPro" id="IPR011990">
    <property type="entry name" value="TPR-like_helical_dom_sf"/>
</dbReference>
<dbReference type="STRING" id="671143.DAMO_2554"/>
<dbReference type="PROSITE" id="PS50005">
    <property type="entry name" value="TPR"/>
    <property type="match status" value="1"/>
</dbReference>
<reference evidence="3 4" key="1">
    <citation type="journal article" date="2010" name="Nature">
        <title>Nitrite-driven anaerobic methane oxidation by oxygenic bacteria.</title>
        <authorList>
            <person name="Ettwig K.F."/>
            <person name="Butler M.K."/>
            <person name="Le Paslier D."/>
            <person name="Pelletier E."/>
            <person name="Mangenot S."/>
            <person name="Kuypers M.M.M."/>
            <person name="Schreiber F."/>
            <person name="Dutilh B.E."/>
            <person name="Zedelius J."/>
            <person name="de Beer D."/>
            <person name="Gloerich J."/>
            <person name="Wessels H.J.C.T."/>
            <person name="van Allen T."/>
            <person name="Luesken F."/>
            <person name="Wu M."/>
            <person name="van de Pas-Schoonen K.T."/>
            <person name="Op den Camp H.J.M."/>
            <person name="Janssen-Megens E.M."/>
            <person name="Francoijs K-J."/>
            <person name="Stunnenberg H."/>
            <person name="Weissenbach J."/>
            <person name="Jetten M.S.M."/>
            <person name="Strous M."/>
        </authorList>
    </citation>
    <scope>NUCLEOTIDE SEQUENCE [LARGE SCALE GENOMIC DNA]</scope>
</reference>
<dbReference type="SUPFAM" id="SSF48452">
    <property type="entry name" value="TPR-like"/>
    <property type="match status" value="1"/>
</dbReference>
<keyword evidence="1" id="KW-0802">TPR repeat</keyword>
<proteinExistence type="predicted"/>
<dbReference type="AlphaFoldDB" id="D5MJP2"/>
<protein>
    <submittedName>
        <fullName evidence="3">Uncharacterized protein</fullName>
    </submittedName>
</protein>
<evidence type="ECO:0000313" key="4">
    <source>
        <dbReference type="Proteomes" id="UP000006898"/>
    </source>
</evidence>
<accession>D5MJP2</accession>
<sequence length="419" mass="48090">MEHWACAETTRRPTYRSLSAGRRAFYGLALGLLVLVPPDLSQADLWTDTRTLELVVAGTDHLINLDYDLAERTFARPDDVDQTGLLAPFYQAFVMLARLQEREPTRQEMDAFLAEMRTLTAKAEGRLTQAPEEPDLLLFLGMAWGSKAMIDGVLGNYFSTYEAIKRTKSYLDASLVRRPVRYDAYYALGLYNYALSRIAWFYRPFLHLALTPGDRERALRELTLASERGVAARMLAKLALLQIYAGSEKEFEKALPLAEELLHRFPGNPELYFQTALVYSELGRFPEALEVGRRIRANLDPGRYHFTHEMLPRYLQLMGKIAMDRGDYPTALNFFRQAVEQPTDRYAWVTAWAWTRTGMIHDLSGKRTEAERSYRMALAIKTNSIAKDVARQYLHEPYRKETVQRTFPSTRTEENTGSP</sequence>
<dbReference type="eggNOG" id="COG0457">
    <property type="taxonomic scope" value="Bacteria"/>
</dbReference>
<feature type="compositionally biased region" description="Polar residues" evidence="2">
    <location>
        <begin position="404"/>
        <end position="419"/>
    </location>
</feature>
<evidence type="ECO:0000256" key="1">
    <source>
        <dbReference type="PROSITE-ProRule" id="PRU00339"/>
    </source>
</evidence>
<dbReference type="EMBL" id="FP565575">
    <property type="protein sequence ID" value="CBE69627.1"/>
    <property type="molecule type" value="Genomic_DNA"/>
</dbReference>
<evidence type="ECO:0000313" key="3">
    <source>
        <dbReference type="EMBL" id="CBE69627.1"/>
    </source>
</evidence>
<dbReference type="Proteomes" id="UP000006898">
    <property type="component" value="Chromosome"/>
</dbReference>
<dbReference type="Pfam" id="PF13432">
    <property type="entry name" value="TPR_16"/>
    <property type="match status" value="1"/>
</dbReference>
<dbReference type="InterPro" id="IPR019734">
    <property type="entry name" value="TPR_rpt"/>
</dbReference>
<dbReference type="KEGG" id="mox:DAMO_2554"/>
<feature type="repeat" description="TPR" evidence="1">
    <location>
        <begin position="312"/>
        <end position="345"/>
    </location>
</feature>